<proteinExistence type="predicted"/>
<dbReference type="EMBL" id="JH598357">
    <property type="status" value="NOT_ANNOTATED_CDS"/>
    <property type="molecule type" value="Genomic_DNA"/>
</dbReference>
<keyword evidence="2" id="KW-1185">Reference proteome</keyword>
<reference evidence="1" key="2">
    <citation type="submission" date="2015-06" db="UniProtKB">
        <authorList>
            <consortium name="EnsemblProtists"/>
        </authorList>
    </citation>
    <scope>IDENTIFICATION</scope>
    <source>
        <strain evidence="1">Emoy2</strain>
    </source>
</reference>
<sequence length="57" mass="6114">MAGACRGLAWIKRRHIIVKMSPLTSGNLWWMTPVSASCLCGPCSTRCCCMPAGDDGL</sequence>
<evidence type="ECO:0000313" key="2">
    <source>
        <dbReference type="Proteomes" id="UP000011713"/>
    </source>
</evidence>
<dbReference type="VEuPathDB" id="FungiDB:HpaG806946"/>
<reference evidence="2" key="1">
    <citation type="journal article" date="2010" name="Science">
        <title>Signatures of adaptation to obligate biotrophy in the Hyaloperonospora arabidopsidis genome.</title>
        <authorList>
            <person name="Baxter L."/>
            <person name="Tripathy S."/>
            <person name="Ishaque N."/>
            <person name="Boot N."/>
            <person name="Cabral A."/>
            <person name="Kemen E."/>
            <person name="Thines M."/>
            <person name="Ah-Fong A."/>
            <person name="Anderson R."/>
            <person name="Badejoko W."/>
            <person name="Bittner-Eddy P."/>
            <person name="Boore J.L."/>
            <person name="Chibucos M.C."/>
            <person name="Coates M."/>
            <person name="Dehal P."/>
            <person name="Delehaunty K."/>
            <person name="Dong S."/>
            <person name="Downton P."/>
            <person name="Dumas B."/>
            <person name="Fabro G."/>
            <person name="Fronick C."/>
            <person name="Fuerstenberg S.I."/>
            <person name="Fulton L."/>
            <person name="Gaulin E."/>
            <person name="Govers F."/>
            <person name="Hughes L."/>
            <person name="Humphray S."/>
            <person name="Jiang R.H."/>
            <person name="Judelson H."/>
            <person name="Kamoun S."/>
            <person name="Kyung K."/>
            <person name="Meijer H."/>
            <person name="Minx P."/>
            <person name="Morris P."/>
            <person name="Nelson J."/>
            <person name="Phuntumart V."/>
            <person name="Qutob D."/>
            <person name="Rehmany A."/>
            <person name="Rougon-Cardoso A."/>
            <person name="Ryden P."/>
            <person name="Torto-Alalibo T."/>
            <person name="Studholme D."/>
            <person name="Wang Y."/>
            <person name="Win J."/>
            <person name="Wood J."/>
            <person name="Clifton S.W."/>
            <person name="Rogers J."/>
            <person name="Van den Ackerveken G."/>
            <person name="Jones J.D."/>
            <person name="McDowell J.M."/>
            <person name="Beynon J."/>
            <person name="Tyler B.M."/>
        </authorList>
    </citation>
    <scope>NUCLEOTIDE SEQUENCE [LARGE SCALE GENOMIC DNA]</scope>
    <source>
        <strain evidence="2">Emoy2</strain>
    </source>
</reference>
<protein>
    <submittedName>
        <fullName evidence="1">Uncharacterized protein</fullName>
    </submittedName>
</protein>
<name>M4BKL3_HYAAE</name>
<dbReference type="Proteomes" id="UP000011713">
    <property type="component" value="Unassembled WGS sequence"/>
</dbReference>
<evidence type="ECO:0000313" key="1">
    <source>
        <dbReference type="EnsemblProtists" id="HpaP806946"/>
    </source>
</evidence>
<dbReference type="InParanoid" id="M4BKL3"/>
<accession>M4BKL3</accession>
<dbReference type="EnsemblProtists" id="HpaT806946">
    <property type="protein sequence ID" value="HpaP806946"/>
    <property type="gene ID" value="HpaG806946"/>
</dbReference>
<organism evidence="1 2">
    <name type="scientific">Hyaloperonospora arabidopsidis (strain Emoy2)</name>
    <name type="common">Downy mildew agent</name>
    <name type="synonym">Peronospora arabidopsidis</name>
    <dbReference type="NCBI Taxonomy" id="559515"/>
    <lineage>
        <taxon>Eukaryota</taxon>
        <taxon>Sar</taxon>
        <taxon>Stramenopiles</taxon>
        <taxon>Oomycota</taxon>
        <taxon>Peronosporomycetes</taxon>
        <taxon>Peronosporales</taxon>
        <taxon>Peronosporaceae</taxon>
        <taxon>Hyaloperonospora</taxon>
    </lineage>
</organism>
<dbReference type="AlphaFoldDB" id="M4BKL3"/>
<dbReference type="HOGENOM" id="CLU_3000529_0_0_1"/>